<organism evidence="1 2">
    <name type="scientific">Aspergillus clavatus (strain ATCC 1007 / CBS 513.65 / DSM 816 / NCTC 3887 / NRRL 1 / QM 1276 / 107)</name>
    <dbReference type="NCBI Taxonomy" id="344612"/>
    <lineage>
        <taxon>Eukaryota</taxon>
        <taxon>Fungi</taxon>
        <taxon>Dikarya</taxon>
        <taxon>Ascomycota</taxon>
        <taxon>Pezizomycotina</taxon>
        <taxon>Eurotiomycetes</taxon>
        <taxon>Eurotiomycetidae</taxon>
        <taxon>Eurotiales</taxon>
        <taxon>Aspergillaceae</taxon>
        <taxon>Aspergillus</taxon>
        <taxon>Aspergillus subgen. Fumigati</taxon>
    </lineage>
</organism>
<dbReference type="OrthoDB" id="4802432at2759"/>
<dbReference type="EMBL" id="DS027054">
    <property type="protein sequence ID" value="EAW10851.1"/>
    <property type="molecule type" value="Genomic_DNA"/>
</dbReference>
<name>A1CIZ6_ASPCL</name>
<proteinExistence type="predicted"/>
<accession>A1CIZ6</accession>
<dbReference type="HOGENOM" id="CLU_3086799_0_0_1"/>
<dbReference type="AlphaFoldDB" id="A1CIZ6"/>
<evidence type="ECO:0000313" key="1">
    <source>
        <dbReference type="EMBL" id="EAW10851.1"/>
    </source>
</evidence>
<evidence type="ECO:0000313" key="2">
    <source>
        <dbReference type="Proteomes" id="UP000006701"/>
    </source>
</evidence>
<dbReference type="KEGG" id="act:ACLA_053250"/>
<protein>
    <recommendedName>
        <fullName evidence="3">F-box domain-containing protein</fullName>
    </recommendedName>
</protein>
<dbReference type="STRING" id="344612.A1CIZ6"/>
<dbReference type="Proteomes" id="UP000006701">
    <property type="component" value="Unassembled WGS sequence"/>
</dbReference>
<gene>
    <name evidence="1" type="ORF">ACLA_053250</name>
</gene>
<keyword evidence="2" id="KW-1185">Reference proteome</keyword>
<evidence type="ECO:0008006" key="3">
    <source>
        <dbReference type="Google" id="ProtNLM"/>
    </source>
</evidence>
<dbReference type="RefSeq" id="XP_001272277.1">
    <property type="nucleotide sequence ID" value="XM_001272276.1"/>
</dbReference>
<reference evidence="1 2" key="1">
    <citation type="journal article" date="2008" name="PLoS Genet.">
        <title>Genomic islands in the pathogenic filamentous fungus Aspergillus fumigatus.</title>
        <authorList>
            <person name="Fedorova N.D."/>
            <person name="Khaldi N."/>
            <person name="Joardar V.S."/>
            <person name="Maiti R."/>
            <person name="Amedeo P."/>
            <person name="Anderson M.J."/>
            <person name="Crabtree J."/>
            <person name="Silva J.C."/>
            <person name="Badger J.H."/>
            <person name="Albarraq A."/>
            <person name="Angiuoli S."/>
            <person name="Bussey H."/>
            <person name="Bowyer P."/>
            <person name="Cotty P.J."/>
            <person name="Dyer P.S."/>
            <person name="Egan A."/>
            <person name="Galens K."/>
            <person name="Fraser-Liggett C.M."/>
            <person name="Haas B.J."/>
            <person name="Inman J.M."/>
            <person name="Kent R."/>
            <person name="Lemieux S."/>
            <person name="Malavazi I."/>
            <person name="Orvis J."/>
            <person name="Roemer T."/>
            <person name="Ronning C.M."/>
            <person name="Sundaram J.P."/>
            <person name="Sutton G."/>
            <person name="Turner G."/>
            <person name="Venter J.C."/>
            <person name="White O.R."/>
            <person name="Whitty B.R."/>
            <person name="Youngman P."/>
            <person name="Wolfe K.H."/>
            <person name="Goldman G.H."/>
            <person name="Wortman J.R."/>
            <person name="Jiang B."/>
            <person name="Denning D.W."/>
            <person name="Nierman W.C."/>
        </authorList>
    </citation>
    <scope>NUCLEOTIDE SEQUENCE [LARGE SCALE GENOMIC DNA]</scope>
    <source>
        <strain evidence="2">ATCC 1007 / CBS 513.65 / DSM 816 / NCTC 3887 / NRRL 1</strain>
    </source>
</reference>
<sequence>MAATLPYELLAQIVAYLQDTGIVISLCTTVYRQWQVAFEPLIYSKLNVYSAD</sequence>
<dbReference type="VEuPathDB" id="FungiDB:ACLA_053250"/>
<dbReference type="GeneID" id="4704055"/>